<gene>
    <name evidence="1" type="ORF">sL5_10620</name>
</gene>
<dbReference type="AlphaFoldDB" id="A0A8J3HQ83"/>
<evidence type="ECO:0000313" key="2">
    <source>
        <dbReference type="Proteomes" id="UP000637906"/>
    </source>
</evidence>
<proteinExistence type="predicted"/>
<protein>
    <submittedName>
        <fullName evidence="1">Uncharacterized protein</fullName>
    </submittedName>
</protein>
<sequence length="398" mass="43530">MTSQFIADNQGKIAGRFTVPSNIPAGTKLVQFFGNQGSYAEATYTSRGTITTEERRRIIATKRIDPLAQTFTLSESRHIAGVDLWFTNSGTKQVVLQIRATNIGIPAQTVIAESYIEPHNINTNGSATRAVWSPVFCEAGQEYALVVLTDDANTAVKIAEVGKYDAVNSRFVVSQPYQIGVLLSSSNASTWTPHQNLDLTFRLLAARFTENTHTIDLGKITADKTSDLIVLANIERVAFDTNAEVLLTDENGEEHHLSDNLPLILRSRLSGELKVEVNLKGSEKKSPVLYPGVQLVLGNLLESADYVSRSIPAGIDTKVTVTYDAVLPGTTDVKVYLQKAEGEWQLIDLTAGKPLGESQVERTHMLANFNASSTRVKLVLSGTVLYRPKARNLRIVVT</sequence>
<name>A0A8J3HQ83_9RICK</name>
<comment type="caution">
    <text evidence="1">The sequence shown here is derived from an EMBL/GenBank/DDBJ whole genome shotgun (WGS) entry which is preliminary data.</text>
</comment>
<organism evidence="1 2">
    <name type="scientific">Candidatus Mesenet longicola</name>
    <dbReference type="NCBI Taxonomy" id="1892558"/>
    <lineage>
        <taxon>Bacteria</taxon>
        <taxon>Pseudomonadati</taxon>
        <taxon>Pseudomonadota</taxon>
        <taxon>Alphaproteobacteria</taxon>
        <taxon>Rickettsiales</taxon>
        <taxon>Anaplasmataceae</taxon>
        <taxon>Candidatus Mesenet</taxon>
    </lineage>
</organism>
<accession>A0A8J3HQ83</accession>
<keyword evidence="2" id="KW-1185">Reference proteome</keyword>
<evidence type="ECO:0000313" key="1">
    <source>
        <dbReference type="EMBL" id="GHM60069.1"/>
    </source>
</evidence>
<reference evidence="1 2" key="1">
    <citation type="journal article" date="2021" name="Microb. Ecol.">
        <title>Candidatus Mesenet longicola: Novel Endosymbionts of Brontispa longissima that Induce Cytoplasmic Incompatibility.</title>
        <authorList>
            <person name="Takano S."/>
            <person name="Gotoh Y."/>
            <person name="Hayashi T."/>
        </authorList>
    </citation>
    <scope>NUCLEOTIDE SEQUENCE [LARGE SCALE GENOMIC DNA]</scope>
    <source>
        <strain evidence="1">L5</strain>
    </source>
</reference>
<dbReference type="Proteomes" id="UP000637906">
    <property type="component" value="Unassembled WGS sequence"/>
</dbReference>
<dbReference type="EMBL" id="BNGU01000067">
    <property type="protein sequence ID" value="GHM60069.1"/>
    <property type="molecule type" value="Genomic_DNA"/>
</dbReference>